<feature type="region of interest" description="Disordered" evidence="3">
    <location>
        <begin position="634"/>
        <end position="665"/>
    </location>
</feature>
<keyword evidence="2" id="KW-0677">Repeat</keyword>
<evidence type="ECO:0000256" key="1">
    <source>
        <dbReference type="ARBA" id="ARBA00022614"/>
    </source>
</evidence>
<dbReference type="Pfam" id="PF00560">
    <property type="entry name" value="LRR_1"/>
    <property type="match status" value="1"/>
</dbReference>
<dbReference type="InterPro" id="IPR032675">
    <property type="entry name" value="LRR_dom_sf"/>
</dbReference>
<accession>A0AAD9XV29</accession>
<dbReference type="InterPro" id="IPR055414">
    <property type="entry name" value="LRR_R13L4/SHOC2-like"/>
</dbReference>
<dbReference type="InterPro" id="IPR003591">
    <property type="entry name" value="Leu-rich_rpt_typical-subtyp"/>
</dbReference>
<dbReference type="AlphaFoldDB" id="A0AAD9XV29"/>
<dbReference type="Pfam" id="PF23598">
    <property type="entry name" value="LRR_14"/>
    <property type="match status" value="1"/>
</dbReference>
<evidence type="ECO:0000313" key="7">
    <source>
        <dbReference type="Proteomes" id="UP001280121"/>
    </source>
</evidence>
<evidence type="ECO:0000256" key="2">
    <source>
        <dbReference type="ARBA" id="ARBA00022737"/>
    </source>
</evidence>
<dbReference type="Pfam" id="PF20160">
    <property type="entry name" value="C-JID"/>
    <property type="match status" value="1"/>
</dbReference>
<dbReference type="InterPro" id="IPR044974">
    <property type="entry name" value="Disease_R_plants"/>
</dbReference>
<dbReference type="InterPro" id="IPR001611">
    <property type="entry name" value="Leu-rich_rpt"/>
</dbReference>
<proteinExistence type="predicted"/>
<sequence>MHDLLQEMGRKIVHNESPDELGKRSRLWRREDVLDTLKRDDGTNAVQGIVLDMSKIKFMRLSRQAFKKMYNLRLLKFDDPTSSVSPYHSKVQFWDGLSDISDKLRSLIWFGYPLLALPSNFNPNNLVELDLSLSNVETLWEDTMHAPRLNRLLLRDCKCLTKIPCLLESPLIEEIDIRNCSSLLDFPPLAQEGNNLCKLSMWGCESLRGCKNITKFPEISGNVTDLDLSWTAIDKVPPSIQCLTKLRMLNLSHCTRLQHIPTSIWKLKSLYQLNLENCYGLESLPEILDTMECLKTLKLSGSAIKELPENLGDLKYLRYLSADRTTRSQLPSSMKHLICLEELSFFGCRGLRFAHSSGLPLSLTMLYLSKCNLKEIPEDICRLSSLISLDLRGNHFEQLPIGMKQLCDLKYLYLNNCNKLQSLTELPSSLYHLYASDCEQLRSIPDASEFAELIRNYKYFSVFIFTNCLSLEAAVGNMLAQLRKYLNKESGVYRFCYSGSDVPGWFTYRTDGSSIQFGVPEFHEVFSGQLLGFAVCAVIAFEKYCCDGDQLTISYSFIGRECHRDYTIVVCQNKTLLDSDHVALWYHPYSLFGKPPEEFTNCSVKFSLSEESPNCRVKYCGVCPMYANQNIRETSGRRSRTSNDHREEEVEPHSKRLNLDLSLSL</sequence>
<dbReference type="InterPro" id="IPR045344">
    <property type="entry name" value="C-JID"/>
</dbReference>
<comment type="caution">
    <text evidence="6">The sequence shown here is derived from an EMBL/GenBank/DDBJ whole genome shotgun (WGS) entry which is preliminary data.</text>
</comment>
<dbReference type="SUPFAM" id="SSF52058">
    <property type="entry name" value="L domain-like"/>
    <property type="match status" value="2"/>
</dbReference>
<reference evidence="6" key="1">
    <citation type="journal article" date="2023" name="Plant J.">
        <title>Genome sequences and population genomics provide insights into the demographic history, inbreeding, and mutation load of two 'living fossil' tree species of Dipteronia.</title>
        <authorList>
            <person name="Feng Y."/>
            <person name="Comes H.P."/>
            <person name="Chen J."/>
            <person name="Zhu S."/>
            <person name="Lu R."/>
            <person name="Zhang X."/>
            <person name="Li P."/>
            <person name="Qiu J."/>
            <person name="Olsen K.M."/>
            <person name="Qiu Y."/>
        </authorList>
    </citation>
    <scope>NUCLEOTIDE SEQUENCE</scope>
    <source>
        <strain evidence="6">KIB01</strain>
    </source>
</reference>
<name>A0AAD9XV29_9ROSI</name>
<dbReference type="Gene3D" id="3.80.10.10">
    <property type="entry name" value="Ribonuclease Inhibitor"/>
    <property type="match status" value="3"/>
</dbReference>
<protein>
    <submittedName>
        <fullName evidence="6">Uncharacterized protein</fullName>
    </submittedName>
</protein>
<dbReference type="GO" id="GO:0006952">
    <property type="term" value="P:defense response"/>
    <property type="evidence" value="ECO:0007669"/>
    <property type="project" value="InterPro"/>
</dbReference>
<feature type="domain" description="C-JID" evidence="4">
    <location>
        <begin position="498"/>
        <end position="629"/>
    </location>
</feature>
<evidence type="ECO:0000259" key="5">
    <source>
        <dbReference type="Pfam" id="PF23598"/>
    </source>
</evidence>
<evidence type="ECO:0000256" key="3">
    <source>
        <dbReference type="SAM" id="MobiDB-lite"/>
    </source>
</evidence>
<evidence type="ECO:0000313" key="6">
    <source>
        <dbReference type="EMBL" id="KAK2665543.1"/>
    </source>
</evidence>
<dbReference type="EMBL" id="JANJYI010000001">
    <property type="protein sequence ID" value="KAK2665543.1"/>
    <property type="molecule type" value="Genomic_DNA"/>
</dbReference>
<organism evidence="6 7">
    <name type="scientific">Dipteronia dyeriana</name>
    <dbReference type="NCBI Taxonomy" id="168575"/>
    <lineage>
        <taxon>Eukaryota</taxon>
        <taxon>Viridiplantae</taxon>
        <taxon>Streptophyta</taxon>
        <taxon>Embryophyta</taxon>
        <taxon>Tracheophyta</taxon>
        <taxon>Spermatophyta</taxon>
        <taxon>Magnoliopsida</taxon>
        <taxon>eudicotyledons</taxon>
        <taxon>Gunneridae</taxon>
        <taxon>Pentapetalae</taxon>
        <taxon>rosids</taxon>
        <taxon>malvids</taxon>
        <taxon>Sapindales</taxon>
        <taxon>Sapindaceae</taxon>
        <taxon>Hippocastanoideae</taxon>
        <taxon>Acereae</taxon>
        <taxon>Dipteronia</taxon>
    </lineage>
</organism>
<keyword evidence="1" id="KW-0433">Leucine-rich repeat</keyword>
<feature type="compositionally biased region" description="Basic and acidic residues" evidence="3">
    <location>
        <begin position="641"/>
        <end position="658"/>
    </location>
</feature>
<dbReference type="Proteomes" id="UP001280121">
    <property type="component" value="Unassembled WGS sequence"/>
</dbReference>
<dbReference type="PANTHER" id="PTHR11017">
    <property type="entry name" value="LEUCINE-RICH REPEAT-CONTAINING PROTEIN"/>
    <property type="match status" value="1"/>
</dbReference>
<keyword evidence="7" id="KW-1185">Reference proteome</keyword>
<gene>
    <name evidence="6" type="ORF">Ddye_004117</name>
</gene>
<evidence type="ECO:0000259" key="4">
    <source>
        <dbReference type="Pfam" id="PF20160"/>
    </source>
</evidence>
<feature type="domain" description="Disease resistance R13L4/SHOC-2-like LRR" evidence="5">
    <location>
        <begin position="234"/>
        <end position="348"/>
    </location>
</feature>
<dbReference type="SMART" id="SM00369">
    <property type="entry name" value="LRR_TYP"/>
    <property type="match status" value="3"/>
</dbReference>
<dbReference type="PANTHER" id="PTHR11017:SF574">
    <property type="entry name" value="ADP-RIBOSYL CYCLASE_CYCLIC ADP-RIBOSE HYDROLASE"/>
    <property type="match status" value="1"/>
</dbReference>